<dbReference type="EMBL" id="VBUT01000014">
    <property type="protein sequence ID" value="TLF72949.1"/>
    <property type="molecule type" value="Genomic_DNA"/>
</dbReference>
<sequence length="177" mass="19880">MTSKSRQAGQLAYQLSQRIGGSRVDVAYHGPRRDWYGGWHVEWADGPTFAEMRALVAEQRDRFPAIASVDLRYSRGNTDLAEAVALLLYLDQHPDERNYLDSTLAVVAFDQASYPNRAAEVWQQRGRALLAAGGGIYYNGPSMDALRRRMRDGWDAVLEWLDGNTPVATGRHLEAVR</sequence>
<protein>
    <submittedName>
        <fullName evidence="1">Uncharacterized protein</fullName>
    </submittedName>
</protein>
<dbReference type="RefSeq" id="WP_138452880.1">
    <property type="nucleotide sequence ID" value="NZ_VBUT01000014.1"/>
</dbReference>
<dbReference type="Proteomes" id="UP000306378">
    <property type="component" value="Unassembled WGS sequence"/>
</dbReference>
<reference evidence="1 2" key="1">
    <citation type="submission" date="2019-05" db="EMBL/GenBank/DDBJ databases">
        <title>Genomes sequences of two Nocardia cyriacigeorgica environmental isolates, type strains Nocardia asteroides ATCC 19247 and Nocardia cyriacigeorgica DSM 44484.</title>
        <authorList>
            <person name="Vautrin F."/>
            <person name="Bergeron E."/>
            <person name="Dubost A."/>
            <person name="Abrouk D."/>
            <person name="Rodriguez Nava V."/>
            <person name="Pujic P."/>
        </authorList>
    </citation>
    <scope>NUCLEOTIDE SEQUENCE [LARGE SCALE GENOMIC DNA]</scope>
    <source>
        <strain evidence="1 2">EML 446</strain>
    </source>
</reference>
<comment type="caution">
    <text evidence="1">The sequence shown here is derived from an EMBL/GenBank/DDBJ whole genome shotgun (WGS) entry which is preliminary data.</text>
</comment>
<evidence type="ECO:0000313" key="2">
    <source>
        <dbReference type="Proteomes" id="UP000306378"/>
    </source>
</evidence>
<accession>A0A5R8NB61</accession>
<evidence type="ECO:0000313" key="1">
    <source>
        <dbReference type="EMBL" id="TLF72949.1"/>
    </source>
</evidence>
<proteinExistence type="predicted"/>
<dbReference type="AlphaFoldDB" id="A0A5R8NB61"/>
<gene>
    <name evidence="1" type="ORF">FEK34_28425</name>
</gene>
<name>A0A5R8NB61_9NOCA</name>
<organism evidence="1 2">
    <name type="scientific">Nocardia cyriacigeorgica</name>
    <dbReference type="NCBI Taxonomy" id="135487"/>
    <lineage>
        <taxon>Bacteria</taxon>
        <taxon>Bacillati</taxon>
        <taxon>Actinomycetota</taxon>
        <taxon>Actinomycetes</taxon>
        <taxon>Mycobacteriales</taxon>
        <taxon>Nocardiaceae</taxon>
        <taxon>Nocardia</taxon>
    </lineage>
</organism>